<evidence type="ECO:0000313" key="6">
    <source>
        <dbReference type="EMBL" id="CAD6998184.1"/>
    </source>
</evidence>
<name>A0A811UH69_CERCA</name>
<feature type="region of interest" description="Disordered" evidence="4">
    <location>
        <begin position="45"/>
        <end position="85"/>
    </location>
</feature>
<dbReference type="GO" id="GO:0042302">
    <property type="term" value="F:structural constituent of cuticle"/>
    <property type="evidence" value="ECO:0007669"/>
    <property type="project" value="UniProtKB-UniRule"/>
</dbReference>
<accession>A0A811UH69</accession>
<evidence type="ECO:0000256" key="1">
    <source>
        <dbReference type="ARBA" id="ARBA00022460"/>
    </source>
</evidence>
<evidence type="ECO:0000256" key="2">
    <source>
        <dbReference type="PROSITE-ProRule" id="PRU00497"/>
    </source>
</evidence>
<dbReference type="InterPro" id="IPR000618">
    <property type="entry name" value="Insect_cuticle"/>
</dbReference>
<dbReference type="Proteomes" id="UP000606786">
    <property type="component" value="Unassembled WGS sequence"/>
</dbReference>
<keyword evidence="3" id="KW-0175">Coiled coil</keyword>
<dbReference type="GO" id="GO:0005615">
    <property type="term" value="C:extracellular space"/>
    <property type="evidence" value="ECO:0007669"/>
    <property type="project" value="TreeGrafter"/>
</dbReference>
<keyword evidence="7" id="KW-1185">Reference proteome</keyword>
<feature type="compositionally biased region" description="Low complexity" evidence="4">
    <location>
        <begin position="394"/>
        <end position="413"/>
    </location>
</feature>
<sequence length="528" mass="57267">MLTANRVFYYLLCVCLFSCHVVHASYSHLQAIDFSQLQQQQKSSITQQQQQQQQQDQQSQEQTDTTTDSSEDYDSHPQYSFAYDVRDTLTGDEKQQEEKRDGDLVQGQYSLVEPDGTRRVVEYTADDINGFNAVVSKQLVDERSRASASASATASSSRYNSYEALQSQIQTQAIAEAQAQAASYAEAQAIAEAQLQAQAKAHAEAMAQVQSEAELQARIQAETQARAQAQQLMEQFQQQYKQQQQQQQEQQEQLAQLQQQQQQQRQQQQLRSQAQQSQERLTNEQALLLSQSLPSRTLGHSLHATVVSHPPTILSRPPTGSVYAQQRDITTLKELRDGNARQIIERTNLPQIVITQPASATVQAQVIHSPLLLDGSAGTTGMRSVISTKITNASGNSGRSSSSISLRGDGGRLTTTDQLLNQLDNDDDDTLTRTSLRLLSGTGGSSSGSSIKGRIGGTGTGSGLGSSSAGNGISILDSSSSGGSDERASGRDENALRSSLRNSNRRLQNLFASSGSGANGGSSGKSTW</sequence>
<feature type="region of interest" description="Disordered" evidence="4">
    <location>
        <begin position="438"/>
        <end position="528"/>
    </location>
</feature>
<feature type="region of interest" description="Disordered" evidence="4">
    <location>
        <begin position="390"/>
        <end position="413"/>
    </location>
</feature>
<dbReference type="InterPro" id="IPR031311">
    <property type="entry name" value="CHIT_BIND_RR_consensus"/>
</dbReference>
<gene>
    <name evidence="6" type="ORF">CCAP1982_LOCUS6800</name>
</gene>
<dbReference type="AlphaFoldDB" id="A0A811UH69"/>
<dbReference type="PANTHER" id="PTHR12236:SF86">
    <property type="entry name" value="CCP84AC-RELATED"/>
    <property type="match status" value="1"/>
</dbReference>
<dbReference type="InterPro" id="IPR051217">
    <property type="entry name" value="Insect_Cuticle_Struc_Prot"/>
</dbReference>
<dbReference type="PROSITE" id="PS51155">
    <property type="entry name" value="CHIT_BIND_RR_2"/>
    <property type="match status" value="1"/>
</dbReference>
<protein>
    <submittedName>
        <fullName evidence="6">(Mediterranean fruit fly) hypothetical protein</fullName>
    </submittedName>
</protein>
<dbReference type="Pfam" id="PF00379">
    <property type="entry name" value="Chitin_bind_4"/>
    <property type="match status" value="1"/>
</dbReference>
<evidence type="ECO:0000313" key="7">
    <source>
        <dbReference type="Proteomes" id="UP000606786"/>
    </source>
</evidence>
<feature type="compositionally biased region" description="Low complexity" evidence="4">
    <location>
        <begin position="496"/>
        <end position="516"/>
    </location>
</feature>
<comment type="caution">
    <text evidence="6">The sequence shown here is derived from an EMBL/GenBank/DDBJ whole genome shotgun (WGS) entry which is preliminary data.</text>
</comment>
<feature type="coiled-coil region" evidence="3">
    <location>
        <begin position="174"/>
        <end position="287"/>
    </location>
</feature>
<feature type="signal peptide" evidence="5">
    <location>
        <begin position="1"/>
        <end position="24"/>
    </location>
</feature>
<evidence type="ECO:0000256" key="5">
    <source>
        <dbReference type="SAM" id="SignalP"/>
    </source>
</evidence>
<dbReference type="OrthoDB" id="7872926at2759"/>
<evidence type="ECO:0000256" key="4">
    <source>
        <dbReference type="SAM" id="MobiDB-lite"/>
    </source>
</evidence>
<keyword evidence="1 2" id="KW-0193">Cuticle</keyword>
<reference evidence="6" key="1">
    <citation type="submission" date="2020-11" db="EMBL/GenBank/DDBJ databases">
        <authorList>
            <person name="Whitehead M."/>
        </authorList>
    </citation>
    <scope>NUCLEOTIDE SEQUENCE</scope>
    <source>
        <strain evidence="6">EGII</strain>
    </source>
</reference>
<feature type="compositionally biased region" description="Basic and acidic residues" evidence="4">
    <location>
        <begin position="91"/>
        <end position="103"/>
    </location>
</feature>
<proteinExistence type="predicted"/>
<feature type="compositionally biased region" description="Gly residues" evidence="4">
    <location>
        <begin position="454"/>
        <end position="464"/>
    </location>
</feature>
<dbReference type="PANTHER" id="PTHR12236">
    <property type="entry name" value="STRUCTURAL CONTITUENT OF CUTICLE"/>
    <property type="match status" value="1"/>
</dbReference>
<feature type="compositionally biased region" description="Basic and acidic residues" evidence="4">
    <location>
        <begin position="484"/>
        <end position="495"/>
    </location>
</feature>
<dbReference type="PROSITE" id="PS00233">
    <property type="entry name" value="CHIT_BIND_RR_1"/>
    <property type="match status" value="1"/>
</dbReference>
<feature type="region of interest" description="Disordered" evidence="4">
    <location>
        <begin position="91"/>
        <end position="110"/>
    </location>
</feature>
<dbReference type="GO" id="GO:0031012">
    <property type="term" value="C:extracellular matrix"/>
    <property type="evidence" value="ECO:0007669"/>
    <property type="project" value="TreeGrafter"/>
</dbReference>
<feature type="chain" id="PRO_5032457035" evidence="5">
    <location>
        <begin position="25"/>
        <end position="528"/>
    </location>
</feature>
<feature type="compositionally biased region" description="Gly residues" evidence="4">
    <location>
        <begin position="517"/>
        <end position="528"/>
    </location>
</feature>
<dbReference type="EMBL" id="CAJHJT010000012">
    <property type="protein sequence ID" value="CAD6998184.1"/>
    <property type="molecule type" value="Genomic_DNA"/>
</dbReference>
<feature type="compositionally biased region" description="Low complexity" evidence="4">
    <location>
        <begin position="465"/>
        <end position="483"/>
    </location>
</feature>
<dbReference type="PRINTS" id="PR00947">
    <property type="entry name" value="CUTICLE"/>
</dbReference>
<feature type="compositionally biased region" description="Low complexity" evidence="4">
    <location>
        <begin position="45"/>
        <end position="68"/>
    </location>
</feature>
<keyword evidence="5" id="KW-0732">Signal</keyword>
<organism evidence="6 7">
    <name type="scientific">Ceratitis capitata</name>
    <name type="common">Mediterranean fruit fly</name>
    <name type="synonym">Tephritis capitata</name>
    <dbReference type="NCBI Taxonomy" id="7213"/>
    <lineage>
        <taxon>Eukaryota</taxon>
        <taxon>Metazoa</taxon>
        <taxon>Ecdysozoa</taxon>
        <taxon>Arthropoda</taxon>
        <taxon>Hexapoda</taxon>
        <taxon>Insecta</taxon>
        <taxon>Pterygota</taxon>
        <taxon>Neoptera</taxon>
        <taxon>Endopterygota</taxon>
        <taxon>Diptera</taxon>
        <taxon>Brachycera</taxon>
        <taxon>Muscomorpha</taxon>
        <taxon>Tephritoidea</taxon>
        <taxon>Tephritidae</taxon>
        <taxon>Ceratitis</taxon>
        <taxon>Ceratitis</taxon>
    </lineage>
</organism>
<evidence type="ECO:0000256" key="3">
    <source>
        <dbReference type="SAM" id="Coils"/>
    </source>
</evidence>